<feature type="region of interest" description="Disordered" evidence="1">
    <location>
        <begin position="1"/>
        <end position="243"/>
    </location>
</feature>
<evidence type="ECO:0000313" key="2">
    <source>
        <dbReference type="EMBL" id="KIM89776.1"/>
    </source>
</evidence>
<feature type="compositionally biased region" description="Acidic residues" evidence="1">
    <location>
        <begin position="98"/>
        <end position="107"/>
    </location>
</feature>
<feature type="compositionally biased region" description="Basic and acidic residues" evidence="1">
    <location>
        <begin position="170"/>
        <end position="196"/>
    </location>
</feature>
<gene>
    <name evidence="2" type="ORF">PILCRDRAFT_196286</name>
</gene>
<sequence length="243" mass="26983">MEAQPTDSSQPSRGRGRGRGKSRGGLGKYLRARGRGRGAGRPAEFGKRLVLEDEEEVELDPESEEAIQAREFQQKFARRQLGSNADRYAEPGPVLNSDGEEEIEPEVDLSSFLERQRLSEESPGPSSAPPPPDEGEVDESLAHITSRLRGPSQSKKGKIQRIDWDEDLDEMTREKAAAEATWDLKSRFQAKSDKLRAKPTPQTGRARNPENVKEAPLLPTELAAQSAKDPKHEMEDFLDDLLG</sequence>
<dbReference type="HOGENOM" id="CLU_102303_0_0_1"/>
<evidence type="ECO:0000313" key="3">
    <source>
        <dbReference type="Proteomes" id="UP000054166"/>
    </source>
</evidence>
<feature type="compositionally biased region" description="Acidic residues" evidence="1">
    <location>
        <begin position="52"/>
        <end position="65"/>
    </location>
</feature>
<accession>A0A0C3GGM3</accession>
<evidence type="ECO:0000256" key="1">
    <source>
        <dbReference type="SAM" id="MobiDB-lite"/>
    </source>
</evidence>
<reference evidence="2 3" key="1">
    <citation type="submission" date="2014-04" db="EMBL/GenBank/DDBJ databases">
        <authorList>
            <consortium name="DOE Joint Genome Institute"/>
            <person name="Kuo A."/>
            <person name="Tarkka M."/>
            <person name="Buscot F."/>
            <person name="Kohler A."/>
            <person name="Nagy L.G."/>
            <person name="Floudas D."/>
            <person name="Copeland A."/>
            <person name="Barry K.W."/>
            <person name="Cichocki N."/>
            <person name="Veneault-Fourrey C."/>
            <person name="LaButti K."/>
            <person name="Lindquist E.A."/>
            <person name="Lipzen A."/>
            <person name="Lundell T."/>
            <person name="Morin E."/>
            <person name="Murat C."/>
            <person name="Sun H."/>
            <person name="Tunlid A."/>
            <person name="Henrissat B."/>
            <person name="Grigoriev I.V."/>
            <person name="Hibbett D.S."/>
            <person name="Martin F."/>
            <person name="Nordberg H.P."/>
            <person name="Cantor M.N."/>
            <person name="Hua S.X."/>
        </authorList>
    </citation>
    <scope>NUCLEOTIDE SEQUENCE [LARGE SCALE GENOMIC DNA]</scope>
    <source>
        <strain evidence="2 3">F 1598</strain>
    </source>
</reference>
<name>A0A0C3GGM3_PILCF</name>
<organism evidence="2 3">
    <name type="scientific">Piloderma croceum (strain F 1598)</name>
    <dbReference type="NCBI Taxonomy" id="765440"/>
    <lineage>
        <taxon>Eukaryota</taxon>
        <taxon>Fungi</taxon>
        <taxon>Dikarya</taxon>
        <taxon>Basidiomycota</taxon>
        <taxon>Agaricomycotina</taxon>
        <taxon>Agaricomycetes</taxon>
        <taxon>Agaricomycetidae</taxon>
        <taxon>Atheliales</taxon>
        <taxon>Atheliaceae</taxon>
        <taxon>Piloderma</taxon>
    </lineage>
</organism>
<dbReference type="EMBL" id="KN832974">
    <property type="protein sequence ID" value="KIM89776.1"/>
    <property type="molecule type" value="Genomic_DNA"/>
</dbReference>
<dbReference type="Proteomes" id="UP000054166">
    <property type="component" value="Unassembled WGS sequence"/>
</dbReference>
<dbReference type="InParanoid" id="A0A0C3GGM3"/>
<dbReference type="AlphaFoldDB" id="A0A0C3GGM3"/>
<proteinExistence type="predicted"/>
<reference evidence="3" key="2">
    <citation type="submission" date="2015-01" db="EMBL/GenBank/DDBJ databases">
        <title>Evolutionary Origins and Diversification of the Mycorrhizal Mutualists.</title>
        <authorList>
            <consortium name="DOE Joint Genome Institute"/>
            <consortium name="Mycorrhizal Genomics Consortium"/>
            <person name="Kohler A."/>
            <person name="Kuo A."/>
            <person name="Nagy L.G."/>
            <person name="Floudas D."/>
            <person name="Copeland A."/>
            <person name="Barry K.W."/>
            <person name="Cichocki N."/>
            <person name="Veneault-Fourrey C."/>
            <person name="LaButti K."/>
            <person name="Lindquist E.A."/>
            <person name="Lipzen A."/>
            <person name="Lundell T."/>
            <person name="Morin E."/>
            <person name="Murat C."/>
            <person name="Riley R."/>
            <person name="Ohm R."/>
            <person name="Sun H."/>
            <person name="Tunlid A."/>
            <person name="Henrissat B."/>
            <person name="Grigoriev I.V."/>
            <person name="Hibbett D.S."/>
            <person name="Martin F."/>
        </authorList>
    </citation>
    <scope>NUCLEOTIDE SEQUENCE [LARGE SCALE GENOMIC DNA]</scope>
    <source>
        <strain evidence="3">F 1598</strain>
    </source>
</reference>
<keyword evidence="3" id="KW-1185">Reference proteome</keyword>
<dbReference type="OrthoDB" id="2505473at2759"/>
<feature type="compositionally biased region" description="Polar residues" evidence="1">
    <location>
        <begin position="1"/>
        <end position="11"/>
    </location>
</feature>
<protein>
    <submittedName>
        <fullName evidence="2">Uncharacterized protein</fullName>
    </submittedName>
</protein>